<reference evidence="3 4" key="1">
    <citation type="journal article" date="2002" name="Proc. Natl. Acad. Sci. U.S.A.">
        <title>Complete genome sequence of Clostridium perfringens, an anaerobic flesh-eater.</title>
        <authorList>
            <person name="Shimizu T."/>
            <person name="Ohtani K."/>
            <person name="Hirakawa H."/>
            <person name="Ohshima K."/>
            <person name="Yamashita A."/>
            <person name="Shiba T."/>
            <person name="Ogasawara N."/>
            <person name="Hattori M."/>
            <person name="Kuhara S."/>
            <person name="Hayashi H."/>
        </authorList>
    </citation>
    <scope>NUCLEOTIDE SEQUENCE [LARGE SCALE GENOMIC DNA]</scope>
    <source>
        <strain evidence="4">13 / Type A</strain>
    </source>
</reference>
<dbReference type="HOGENOM" id="CLU_1044707_0_0_9"/>
<gene>
    <name evidence="3" type="ordered locus">CPE0138</name>
</gene>
<dbReference type="Proteomes" id="UP000000818">
    <property type="component" value="Chromosome"/>
</dbReference>
<feature type="domain" description="SHOCT" evidence="1">
    <location>
        <begin position="237"/>
        <end position="264"/>
    </location>
</feature>
<proteinExistence type="predicted"/>
<evidence type="ECO:0008006" key="5">
    <source>
        <dbReference type="Google" id="ProtNLM"/>
    </source>
</evidence>
<accession>Q8XP28</accession>
<dbReference type="Pfam" id="PF09851">
    <property type="entry name" value="SHOCT"/>
    <property type="match status" value="1"/>
</dbReference>
<evidence type="ECO:0000313" key="4">
    <source>
        <dbReference type="Proteomes" id="UP000000818"/>
    </source>
</evidence>
<dbReference type="AlphaFoldDB" id="Q8XP28"/>
<evidence type="ECO:0000259" key="1">
    <source>
        <dbReference type="Pfam" id="PF09851"/>
    </source>
</evidence>
<feature type="domain" description="YokE-like PH" evidence="2">
    <location>
        <begin position="122"/>
        <end position="212"/>
    </location>
</feature>
<evidence type="ECO:0000259" key="2">
    <source>
        <dbReference type="Pfam" id="PF14470"/>
    </source>
</evidence>
<dbReference type="InterPro" id="IPR039519">
    <property type="entry name" value="YokE-like_PH"/>
</dbReference>
<protein>
    <recommendedName>
        <fullName evidence="5">SHOCT domain-containing protein</fullName>
    </recommendedName>
</protein>
<organism evidence="3 4">
    <name type="scientific">Clostridium perfringens (strain 13 / Type A)</name>
    <dbReference type="NCBI Taxonomy" id="195102"/>
    <lineage>
        <taxon>Bacteria</taxon>
        <taxon>Bacillati</taxon>
        <taxon>Bacillota</taxon>
        <taxon>Clostridia</taxon>
        <taxon>Eubacteriales</taxon>
        <taxon>Clostridiaceae</taxon>
        <taxon>Clostridium</taxon>
    </lineage>
</organism>
<sequence length="266" mass="30154">MNLTFKASFQKEWTILDDRIIYGEREILFTHIQSAKLFCKSSFVTNGVIQIIVDGKSINLVYPHKLKVYGEKALTYLLDNYGIKEEKENRKSISEVQEEINSLPCKDDWGTRKEIAELPSVLSIDEHIKAMTSGLTDGNTWLIVCTNKRVLMLDKGMIYGLKLIDIPLDRINSISHSKGLLLGKISITDGATTRTIENVSNETLNFFTDTVSKEVEIYKQAKNTSVTQVVNAMSTADEILKFKQLLDMGVLTQEEFECKKKELLGF</sequence>
<name>Q8XP28_CLOPE</name>
<dbReference type="InterPro" id="IPR018649">
    <property type="entry name" value="SHOCT"/>
</dbReference>
<dbReference type="KEGG" id="cpe:CPE0138"/>
<dbReference type="EMBL" id="BA000016">
    <property type="protein sequence ID" value="BAB79844.1"/>
    <property type="molecule type" value="Genomic_DNA"/>
</dbReference>
<dbReference type="RefSeq" id="WP_011009636.1">
    <property type="nucleotide sequence ID" value="NC_003366.1"/>
</dbReference>
<evidence type="ECO:0000313" key="3">
    <source>
        <dbReference type="EMBL" id="BAB79844.1"/>
    </source>
</evidence>
<dbReference type="Pfam" id="PF14470">
    <property type="entry name" value="bPH_3"/>
    <property type="match status" value="1"/>
</dbReference>